<dbReference type="InterPro" id="IPR010982">
    <property type="entry name" value="Lambda_DNA-bd_dom_sf"/>
</dbReference>
<dbReference type="SMART" id="SM00354">
    <property type="entry name" value="HTH_LACI"/>
    <property type="match status" value="1"/>
</dbReference>
<dbReference type="PANTHER" id="PTHR30146">
    <property type="entry name" value="LACI-RELATED TRANSCRIPTIONAL REPRESSOR"/>
    <property type="match status" value="1"/>
</dbReference>
<dbReference type="InterPro" id="IPR000843">
    <property type="entry name" value="HTH_LacI"/>
</dbReference>
<dbReference type="GO" id="GO:0003700">
    <property type="term" value="F:DNA-binding transcription factor activity"/>
    <property type="evidence" value="ECO:0007669"/>
    <property type="project" value="TreeGrafter"/>
</dbReference>
<evidence type="ECO:0000256" key="1">
    <source>
        <dbReference type="ARBA" id="ARBA00023015"/>
    </source>
</evidence>
<dbReference type="RefSeq" id="WP_157548821.1">
    <property type="nucleotide sequence ID" value="NZ_BBYR01000028.1"/>
</dbReference>
<dbReference type="CDD" id="cd01392">
    <property type="entry name" value="HTH_LacI"/>
    <property type="match status" value="1"/>
</dbReference>
<evidence type="ECO:0000313" key="5">
    <source>
        <dbReference type="EMBL" id="GAP35782.1"/>
    </source>
</evidence>
<dbReference type="PROSITE" id="PS00356">
    <property type="entry name" value="HTH_LACI_1"/>
    <property type="match status" value="1"/>
</dbReference>
<protein>
    <submittedName>
        <fullName evidence="5">Regulatory protein, LacI</fullName>
    </submittedName>
</protein>
<evidence type="ECO:0000256" key="2">
    <source>
        <dbReference type="ARBA" id="ARBA00023125"/>
    </source>
</evidence>
<evidence type="ECO:0000259" key="4">
    <source>
        <dbReference type="PROSITE" id="PS50932"/>
    </source>
</evidence>
<evidence type="ECO:0000313" key="6">
    <source>
        <dbReference type="Proteomes" id="UP000037660"/>
    </source>
</evidence>
<dbReference type="STRING" id="1547922.ISF6_1555"/>
<comment type="caution">
    <text evidence="5">The sequence shown here is derived from an EMBL/GenBank/DDBJ whole genome shotgun (WGS) entry which is preliminary data.</text>
</comment>
<dbReference type="GO" id="GO:0000976">
    <property type="term" value="F:transcription cis-regulatory region binding"/>
    <property type="evidence" value="ECO:0007669"/>
    <property type="project" value="TreeGrafter"/>
</dbReference>
<dbReference type="Gene3D" id="3.40.50.2300">
    <property type="match status" value="2"/>
</dbReference>
<dbReference type="AlphaFoldDB" id="A0A0K8NZE9"/>
<dbReference type="Gene3D" id="1.10.260.40">
    <property type="entry name" value="lambda repressor-like DNA-binding domains"/>
    <property type="match status" value="1"/>
</dbReference>
<dbReference type="EMBL" id="BBYR01000028">
    <property type="protein sequence ID" value="GAP35782.1"/>
    <property type="molecule type" value="Genomic_DNA"/>
</dbReference>
<dbReference type="InterPro" id="IPR046335">
    <property type="entry name" value="LacI/GalR-like_sensor"/>
</dbReference>
<sequence>MSLADVASLAGVSPGTVSRALSRPDMVQPDTRQRVREAAERLGYVANGAARALAMRRTATVGALIPRFGGSSFPSMVQALESTLAEHGYTLLLSAPDHARARDPALLRTLLERGVDAVALLGSDHPPAFHAMLAAHPRPCVRLWGAPDGPGPCVTFDEGAAIDAIVDHLAALGHRRLAFIGGRVADNERARWRRHGLLQAVARRGMTLADDAMIECDYGFREGHVAMQALLARRLPVTATLCGNDYLAAGALSALHAAGWEVPRRMSLAGFNDNDFAPFLQPPLTTVRVPIAEMGERAGLYLVDALAGRAPAAPALLAAGLVARGSTGEAPRG</sequence>
<dbReference type="Pfam" id="PF00356">
    <property type="entry name" value="LacI"/>
    <property type="match status" value="1"/>
</dbReference>
<keyword evidence="1" id="KW-0805">Transcription regulation</keyword>
<dbReference type="Proteomes" id="UP000037660">
    <property type="component" value="Unassembled WGS sequence"/>
</dbReference>
<keyword evidence="2" id="KW-0238">DNA-binding</keyword>
<dbReference type="PANTHER" id="PTHR30146:SF109">
    <property type="entry name" value="HTH-TYPE TRANSCRIPTIONAL REGULATOR GALS"/>
    <property type="match status" value="1"/>
</dbReference>
<reference evidence="6" key="1">
    <citation type="submission" date="2015-07" db="EMBL/GenBank/DDBJ databases">
        <title>Discovery of a poly(ethylene terephthalate assimilation.</title>
        <authorList>
            <person name="Yoshida S."/>
            <person name="Hiraga K."/>
            <person name="Takehana T."/>
            <person name="Taniguchi I."/>
            <person name="Yamaji H."/>
            <person name="Maeda Y."/>
            <person name="Toyohara K."/>
            <person name="Miyamoto K."/>
            <person name="Kimura Y."/>
            <person name="Oda K."/>
        </authorList>
    </citation>
    <scope>NUCLEOTIDE SEQUENCE [LARGE SCALE GENOMIC DNA]</scope>
    <source>
        <strain evidence="6">NBRC 110686 / TISTR 2288 / 201-F6</strain>
    </source>
</reference>
<organism evidence="5 6">
    <name type="scientific">Piscinibacter sakaiensis</name>
    <name type="common">Ideonella sakaiensis</name>
    <dbReference type="NCBI Taxonomy" id="1547922"/>
    <lineage>
        <taxon>Bacteria</taxon>
        <taxon>Pseudomonadati</taxon>
        <taxon>Pseudomonadota</taxon>
        <taxon>Betaproteobacteria</taxon>
        <taxon>Burkholderiales</taxon>
        <taxon>Sphaerotilaceae</taxon>
        <taxon>Piscinibacter</taxon>
    </lineage>
</organism>
<evidence type="ECO:0000256" key="3">
    <source>
        <dbReference type="ARBA" id="ARBA00023163"/>
    </source>
</evidence>
<dbReference type="PROSITE" id="PS50932">
    <property type="entry name" value="HTH_LACI_2"/>
    <property type="match status" value="1"/>
</dbReference>
<keyword evidence="6" id="KW-1185">Reference proteome</keyword>
<feature type="domain" description="HTH lacI-type" evidence="4">
    <location>
        <begin position="1"/>
        <end position="55"/>
    </location>
</feature>
<accession>A0A0K8NZE9</accession>
<reference evidence="5 6" key="2">
    <citation type="journal article" date="2016" name="Science">
        <title>A bacterium that degrades and assimilates poly(ethylene terephthalate).</title>
        <authorList>
            <person name="Yoshida S."/>
            <person name="Hiraga K."/>
            <person name="Takehana T."/>
            <person name="Taniguchi I."/>
            <person name="Yamaji H."/>
            <person name="Maeda Y."/>
            <person name="Toyohara K."/>
            <person name="Miyamoto K."/>
            <person name="Kimura Y."/>
            <person name="Oda K."/>
        </authorList>
    </citation>
    <scope>NUCLEOTIDE SEQUENCE [LARGE SCALE GENOMIC DNA]</scope>
    <source>
        <strain evidence="6">NBRC 110686 / TISTR 2288 / 201-F6</strain>
    </source>
</reference>
<dbReference type="SUPFAM" id="SSF47413">
    <property type="entry name" value="lambda repressor-like DNA-binding domains"/>
    <property type="match status" value="1"/>
</dbReference>
<proteinExistence type="predicted"/>
<dbReference type="Pfam" id="PF13377">
    <property type="entry name" value="Peripla_BP_3"/>
    <property type="match status" value="1"/>
</dbReference>
<dbReference type="OrthoDB" id="8770688at2"/>
<dbReference type="CDD" id="cd06273">
    <property type="entry name" value="PBP1_LacI-like"/>
    <property type="match status" value="1"/>
</dbReference>
<dbReference type="InterPro" id="IPR028082">
    <property type="entry name" value="Peripla_BP_I"/>
</dbReference>
<name>A0A0K8NZE9_PISS1</name>
<keyword evidence="3" id="KW-0804">Transcription</keyword>
<gene>
    <name evidence="5" type="ORF">ISF6_1555</name>
</gene>
<dbReference type="SUPFAM" id="SSF53822">
    <property type="entry name" value="Periplasmic binding protein-like I"/>
    <property type="match status" value="1"/>
</dbReference>